<name>A0A0C3GBH0_PILCF</name>
<dbReference type="AlphaFoldDB" id="A0A0C3GBH0"/>
<accession>A0A0C3GBH0</accession>
<protein>
    <submittedName>
        <fullName evidence="2">Uncharacterized protein</fullName>
    </submittedName>
</protein>
<gene>
    <name evidence="2" type="ORF">PILCRDRAFT_210550</name>
</gene>
<evidence type="ECO:0000256" key="1">
    <source>
        <dbReference type="SAM" id="MobiDB-lite"/>
    </source>
</evidence>
<sequence length="97" mass="10983">MFGWKYCRKPHENIFLEQSSPPHTPAPESPPSPSTRQADRSPRLRATAKSRDFRRPTLSPKDFPPPSNIYPRRATLSRAFSMSTQVLAGHNLPNQSV</sequence>
<evidence type="ECO:0000313" key="3">
    <source>
        <dbReference type="Proteomes" id="UP000054166"/>
    </source>
</evidence>
<keyword evidence="3" id="KW-1185">Reference proteome</keyword>
<feature type="compositionally biased region" description="Pro residues" evidence="1">
    <location>
        <begin position="22"/>
        <end position="33"/>
    </location>
</feature>
<dbReference type="HOGENOM" id="CLU_2347459_0_0_1"/>
<dbReference type="Proteomes" id="UP000054166">
    <property type="component" value="Unassembled WGS sequence"/>
</dbReference>
<organism evidence="2 3">
    <name type="scientific">Piloderma croceum (strain F 1598)</name>
    <dbReference type="NCBI Taxonomy" id="765440"/>
    <lineage>
        <taxon>Eukaryota</taxon>
        <taxon>Fungi</taxon>
        <taxon>Dikarya</taxon>
        <taxon>Basidiomycota</taxon>
        <taxon>Agaricomycotina</taxon>
        <taxon>Agaricomycetes</taxon>
        <taxon>Agaricomycetidae</taxon>
        <taxon>Atheliales</taxon>
        <taxon>Atheliaceae</taxon>
        <taxon>Piloderma</taxon>
    </lineage>
</organism>
<proteinExistence type="predicted"/>
<evidence type="ECO:0000313" key="2">
    <source>
        <dbReference type="EMBL" id="KIM89064.1"/>
    </source>
</evidence>
<reference evidence="3" key="2">
    <citation type="submission" date="2015-01" db="EMBL/GenBank/DDBJ databases">
        <title>Evolutionary Origins and Diversification of the Mycorrhizal Mutualists.</title>
        <authorList>
            <consortium name="DOE Joint Genome Institute"/>
            <consortium name="Mycorrhizal Genomics Consortium"/>
            <person name="Kohler A."/>
            <person name="Kuo A."/>
            <person name="Nagy L.G."/>
            <person name="Floudas D."/>
            <person name="Copeland A."/>
            <person name="Barry K.W."/>
            <person name="Cichocki N."/>
            <person name="Veneault-Fourrey C."/>
            <person name="LaButti K."/>
            <person name="Lindquist E.A."/>
            <person name="Lipzen A."/>
            <person name="Lundell T."/>
            <person name="Morin E."/>
            <person name="Murat C."/>
            <person name="Riley R."/>
            <person name="Ohm R."/>
            <person name="Sun H."/>
            <person name="Tunlid A."/>
            <person name="Henrissat B."/>
            <person name="Grigoriev I.V."/>
            <person name="Hibbett D.S."/>
            <person name="Martin F."/>
        </authorList>
    </citation>
    <scope>NUCLEOTIDE SEQUENCE [LARGE SCALE GENOMIC DNA]</scope>
    <source>
        <strain evidence="3">F 1598</strain>
    </source>
</reference>
<dbReference type="EMBL" id="KN832975">
    <property type="protein sequence ID" value="KIM89064.1"/>
    <property type="molecule type" value="Genomic_DNA"/>
</dbReference>
<feature type="region of interest" description="Disordered" evidence="1">
    <location>
        <begin position="13"/>
        <end position="72"/>
    </location>
</feature>
<dbReference type="InParanoid" id="A0A0C3GBH0"/>
<reference evidence="2 3" key="1">
    <citation type="submission" date="2014-04" db="EMBL/GenBank/DDBJ databases">
        <authorList>
            <consortium name="DOE Joint Genome Institute"/>
            <person name="Kuo A."/>
            <person name="Tarkka M."/>
            <person name="Buscot F."/>
            <person name="Kohler A."/>
            <person name="Nagy L.G."/>
            <person name="Floudas D."/>
            <person name="Copeland A."/>
            <person name="Barry K.W."/>
            <person name="Cichocki N."/>
            <person name="Veneault-Fourrey C."/>
            <person name="LaButti K."/>
            <person name="Lindquist E.A."/>
            <person name="Lipzen A."/>
            <person name="Lundell T."/>
            <person name="Morin E."/>
            <person name="Murat C."/>
            <person name="Sun H."/>
            <person name="Tunlid A."/>
            <person name="Henrissat B."/>
            <person name="Grigoriev I.V."/>
            <person name="Hibbett D.S."/>
            <person name="Martin F."/>
            <person name="Nordberg H.P."/>
            <person name="Cantor M.N."/>
            <person name="Hua S.X."/>
        </authorList>
    </citation>
    <scope>NUCLEOTIDE SEQUENCE [LARGE SCALE GENOMIC DNA]</scope>
    <source>
        <strain evidence="2 3">F 1598</strain>
    </source>
</reference>